<accession>D4Z8R6</accession>
<keyword evidence="1" id="KW-0614">Plasmid</keyword>
<evidence type="ECO:0000313" key="1">
    <source>
        <dbReference type="EMBL" id="BAI98998.1"/>
    </source>
</evidence>
<reference evidence="1 2" key="1">
    <citation type="journal article" date="2010" name="J. Bacteriol.">
        <title>Complete genome sequence of the representative gamma-hexachlorocyclohexane-degrading bacterium Sphingobium japonicum UT26.</title>
        <authorList>
            <person name="Nagata Y."/>
            <person name="Ohtsubo Y."/>
            <person name="Endo R."/>
            <person name="Ichikawa N."/>
            <person name="Ankai A."/>
            <person name="Oguchi A."/>
            <person name="Fukui S."/>
            <person name="Fujita N."/>
            <person name="Tsuda M."/>
        </authorList>
    </citation>
    <scope>NUCLEOTIDE SEQUENCE [LARGE SCALE GENOMIC DNA]</scope>
    <source>
        <strain evidence="2">DSM 16413 / CCM 7287 / MTCC 6362 / UT26 / NBRC 101211 / UT26S</strain>
        <plasmid evidence="1 2">pCHQ1</plasmid>
    </source>
</reference>
<protein>
    <submittedName>
        <fullName evidence="1">Uncharacterized protein</fullName>
    </submittedName>
</protein>
<evidence type="ECO:0000313" key="2">
    <source>
        <dbReference type="Proteomes" id="UP000007753"/>
    </source>
</evidence>
<name>D4Z8R6_SPHIU</name>
<dbReference type="KEGG" id="sjp:SJA_P1-00460"/>
<gene>
    <name evidence="1" type="ordered locus">SJA_P1-00460</name>
</gene>
<geneLocation type="plasmid" evidence="1 2">
    <name>pCHQ1</name>
</geneLocation>
<sequence length="65" mass="7457">MNRCRKHIPELEDIPLNFNRVFCRNCGRKGLLSNGRSRTGKRRIVWLTTQPPDARDGPGTERPAP</sequence>
<organism evidence="1 2">
    <name type="scientific">Sphingobium indicum (strain DSM 16413 / CCM 7287 / MTCC 6362 / UT26 / NBRC 101211 / UT26S)</name>
    <name type="common">Sphingobium japonicum</name>
    <dbReference type="NCBI Taxonomy" id="452662"/>
    <lineage>
        <taxon>Bacteria</taxon>
        <taxon>Pseudomonadati</taxon>
        <taxon>Pseudomonadota</taxon>
        <taxon>Alphaproteobacteria</taxon>
        <taxon>Sphingomonadales</taxon>
        <taxon>Sphingomonadaceae</taxon>
        <taxon>Sphingobium</taxon>
    </lineage>
</organism>
<dbReference type="EMBL" id="AP010805">
    <property type="protein sequence ID" value="BAI98998.1"/>
    <property type="molecule type" value="Genomic_DNA"/>
</dbReference>
<proteinExistence type="predicted"/>
<dbReference type="AlphaFoldDB" id="D4Z8R6"/>
<dbReference type="Proteomes" id="UP000007753">
    <property type="component" value="Plasmid pCHQ1"/>
</dbReference>
<dbReference type="HOGENOM" id="CLU_2847577_0_0_5"/>
<keyword evidence="2" id="KW-1185">Reference proteome</keyword>